<dbReference type="PROSITE" id="PS50283">
    <property type="entry name" value="NA_SOLUT_SYMP_3"/>
    <property type="match status" value="1"/>
</dbReference>
<evidence type="ECO:0000256" key="9">
    <source>
        <dbReference type="ARBA" id="ARBA00023065"/>
    </source>
</evidence>
<keyword evidence="16" id="KW-1185">Reference proteome</keyword>
<dbReference type="GO" id="GO:0006814">
    <property type="term" value="P:sodium ion transport"/>
    <property type="evidence" value="ECO:0007669"/>
    <property type="project" value="UniProtKB-KW"/>
</dbReference>
<evidence type="ECO:0000256" key="5">
    <source>
        <dbReference type="ARBA" id="ARBA00022692"/>
    </source>
</evidence>
<evidence type="ECO:0000256" key="6">
    <source>
        <dbReference type="ARBA" id="ARBA00022847"/>
    </source>
</evidence>
<evidence type="ECO:0000256" key="7">
    <source>
        <dbReference type="ARBA" id="ARBA00022989"/>
    </source>
</evidence>
<dbReference type="GO" id="GO:0005886">
    <property type="term" value="C:plasma membrane"/>
    <property type="evidence" value="ECO:0007669"/>
    <property type="project" value="UniProtKB-SubCell"/>
</dbReference>
<evidence type="ECO:0000256" key="2">
    <source>
        <dbReference type="ARBA" id="ARBA00006434"/>
    </source>
</evidence>
<dbReference type="GO" id="GO:0015293">
    <property type="term" value="F:symporter activity"/>
    <property type="evidence" value="ECO:0007669"/>
    <property type="project" value="UniProtKB-KW"/>
</dbReference>
<dbReference type="Pfam" id="PF00474">
    <property type="entry name" value="SSF"/>
    <property type="match status" value="1"/>
</dbReference>
<evidence type="ECO:0000256" key="8">
    <source>
        <dbReference type="ARBA" id="ARBA00023053"/>
    </source>
</evidence>
<feature type="transmembrane region" description="Helical" evidence="14">
    <location>
        <begin position="414"/>
        <end position="433"/>
    </location>
</feature>
<evidence type="ECO:0000256" key="14">
    <source>
        <dbReference type="SAM" id="Phobius"/>
    </source>
</evidence>
<dbReference type="InterPro" id="IPR050277">
    <property type="entry name" value="Sodium:Solute_Symporter"/>
</dbReference>
<keyword evidence="10 14" id="KW-0472">Membrane</keyword>
<feature type="transmembrane region" description="Helical" evidence="14">
    <location>
        <begin position="43"/>
        <end position="66"/>
    </location>
</feature>
<keyword evidence="4" id="KW-1003">Cell membrane</keyword>
<evidence type="ECO:0000256" key="13">
    <source>
        <dbReference type="RuleBase" id="RU362091"/>
    </source>
</evidence>
<proteinExistence type="inferred from homology"/>
<feature type="transmembrane region" description="Helical" evidence="14">
    <location>
        <begin position="182"/>
        <end position="202"/>
    </location>
</feature>
<feature type="transmembrane region" description="Helical" evidence="14">
    <location>
        <begin position="297"/>
        <end position="319"/>
    </location>
</feature>
<dbReference type="CDD" id="cd11477">
    <property type="entry name" value="SLC5sbd_u1"/>
    <property type="match status" value="1"/>
</dbReference>
<feature type="transmembrane region" description="Helical" evidence="14">
    <location>
        <begin position="260"/>
        <end position="277"/>
    </location>
</feature>
<feature type="transmembrane region" description="Helical" evidence="14">
    <location>
        <begin position="355"/>
        <end position="377"/>
    </location>
</feature>
<keyword evidence="7 14" id="KW-1133">Transmembrane helix</keyword>
<dbReference type="STRING" id="390242.SAMN04488024_11084"/>
<feature type="transmembrane region" description="Helical" evidence="14">
    <location>
        <begin position="72"/>
        <end position="93"/>
    </location>
</feature>
<dbReference type="PANTHER" id="PTHR48086:SF3">
    <property type="entry name" value="SODIUM_PROLINE SYMPORTER"/>
    <property type="match status" value="1"/>
</dbReference>
<comment type="catalytic activity">
    <reaction evidence="12">
        <text>L-proline(in) + Na(+)(in) = L-proline(out) + Na(+)(out)</text>
        <dbReference type="Rhea" id="RHEA:28967"/>
        <dbReference type="ChEBI" id="CHEBI:29101"/>
        <dbReference type="ChEBI" id="CHEBI:60039"/>
    </reaction>
</comment>
<evidence type="ECO:0000256" key="3">
    <source>
        <dbReference type="ARBA" id="ARBA00022448"/>
    </source>
</evidence>
<keyword evidence="6" id="KW-0769">Symport</keyword>
<keyword evidence="3" id="KW-0813">Transport</keyword>
<accession>A0A1G6ZFG9</accession>
<feature type="transmembrane region" description="Helical" evidence="14">
    <location>
        <begin position="536"/>
        <end position="556"/>
    </location>
</feature>
<evidence type="ECO:0000256" key="12">
    <source>
        <dbReference type="ARBA" id="ARBA00033708"/>
    </source>
</evidence>
<keyword evidence="8" id="KW-0915">Sodium</keyword>
<dbReference type="InterPro" id="IPR001734">
    <property type="entry name" value="Na/solute_symporter"/>
</dbReference>
<evidence type="ECO:0000256" key="10">
    <source>
        <dbReference type="ARBA" id="ARBA00023136"/>
    </source>
</evidence>
<evidence type="ECO:0000256" key="4">
    <source>
        <dbReference type="ARBA" id="ARBA00022475"/>
    </source>
</evidence>
<keyword evidence="5 14" id="KW-0812">Transmembrane</keyword>
<dbReference type="Gene3D" id="1.20.1730.10">
    <property type="entry name" value="Sodium/glucose cotransporter"/>
    <property type="match status" value="1"/>
</dbReference>
<sequence>MVRLDFIVMGIFALLIFAIGLTFTRVGSKNGQAFFEAGGETPWWINGLSLFISYFSAGTFVVWGSIAYKYGVVANAIQLTMAISGLIVMLFIAARWKKTGVATAAEFIGKRFGDKEKQFYTYMTLLLSLFTTAAVLYPVGKMVHVATDLPVNTCILIIGLIIVLYTAAGGLWAVLVTDVVQFVILSAAVVIVIPIAFAQIGGFDNLLSNAPAHFFEPFNEDYTYGFMLAFIVYQTFYIGGNWSYVQRYTSVKDEKNSKKVAGIFTILYFVSPVIWMLPPMIYRIINPNLQGLETEDAYMMLIQKVMPAGLIGLVLAGMVSATSSKANTTINMAATVFAQDIYKNLMRPSASEKQVIWMARLFTLIFGVLTILVAMWIPSAGGIVEVVLSTASIAGGALFAPIIWTLFSKRQTGLSVVTVTISSLVINLFFKVISPSLLDLKLSRTMETVLGMGIPITLLLIFEFYYLNRGFISSKAIKMEEDKSLIREAHLPKNTEVHFAAEKQNIFGIRVIAISMAIVGLGIVCLGILAKGHSNVIIVVGTVIFAAALAIYKATLNKSTIKV</sequence>
<evidence type="ECO:0000313" key="15">
    <source>
        <dbReference type="EMBL" id="SDE01202.1"/>
    </source>
</evidence>
<dbReference type="EMBL" id="FMZH01000010">
    <property type="protein sequence ID" value="SDE01202.1"/>
    <property type="molecule type" value="Genomic_DNA"/>
</dbReference>
<keyword evidence="11" id="KW-0739">Sodium transport</keyword>
<evidence type="ECO:0000256" key="11">
    <source>
        <dbReference type="ARBA" id="ARBA00023201"/>
    </source>
</evidence>
<comment type="subcellular location">
    <subcellularLocation>
        <location evidence="1">Cell membrane</location>
        <topology evidence="1">Multi-pass membrane protein</topology>
    </subcellularLocation>
</comment>
<dbReference type="NCBIfam" id="TIGR00813">
    <property type="entry name" value="sss"/>
    <property type="match status" value="1"/>
</dbReference>
<feature type="transmembrane region" description="Helical" evidence="14">
    <location>
        <begin position="383"/>
        <end position="407"/>
    </location>
</feature>
<evidence type="ECO:0000313" key="16">
    <source>
        <dbReference type="Proteomes" id="UP000199455"/>
    </source>
</evidence>
<dbReference type="InterPro" id="IPR038377">
    <property type="entry name" value="Na/Glc_symporter_sf"/>
</dbReference>
<dbReference type="AlphaFoldDB" id="A0A1G6ZFG9"/>
<feature type="transmembrane region" description="Helical" evidence="14">
    <location>
        <begin position="119"/>
        <end position="137"/>
    </location>
</feature>
<keyword evidence="9" id="KW-0406">Ion transport</keyword>
<feature type="transmembrane region" description="Helical" evidence="14">
    <location>
        <begin position="507"/>
        <end position="530"/>
    </location>
</feature>
<evidence type="ECO:0000256" key="1">
    <source>
        <dbReference type="ARBA" id="ARBA00004651"/>
    </source>
</evidence>
<name>A0A1G6ZFG9_9SPHI</name>
<organism evidence="15 16">
    <name type="scientific">Pedobacter soli</name>
    <dbReference type="NCBI Taxonomy" id="390242"/>
    <lineage>
        <taxon>Bacteria</taxon>
        <taxon>Pseudomonadati</taxon>
        <taxon>Bacteroidota</taxon>
        <taxon>Sphingobacteriia</taxon>
        <taxon>Sphingobacteriales</taxon>
        <taxon>Sphingobacteriaceae</taxon>
        <taxon>Pedobacter</taxon>
    </lineage>
</organism>
<gene>
    <name evidence="15" type="ORF">SAMN04488024_11084</name>
</gene>
<feature type="transmembrane region" description="Helical" evidence="14">
    <location>
        <begin position="222"/>
        <end position="239"/>
    </location>
</feature>
<feature type="transmembrane region" description="Helical" evidence="14">
    <location>
        <begin position="6"/>
        <end position="23"/>
    </location>
</feature>
<feature type="transmembrane region" description="Helical" evidence="14">
    <location>
        <begin position="448"/>
        <end position="467"/>
    </location>
</feature>
<dbReference type="Proteomes" id="UP000199455">
    <property type="component" value="Unassembled WGS sequence"/>
</dbReference>
<dbReference type="PANTHER" id="PTHR48086">
    <property type="entry name" value="SODIUM/PROLINE SYMPORTER-RELATED"/>
    <property type="match status" value="1"/>
</dbReference>
<reference evidence="16" key="1">
    <citation type="submission" date="2016-10" db="EMBL/GenBank/DDBJ databases">
        <authorList>
            <person name="Varghese N."/>
            <person name="Submissions S."/>
        </authorList>
    </citation>
    <scope>NUCLEOTIDE SEQUENCE [LARGE SCALE GENOMIC DNA]</scope>
    <source>
        <strain evidence="16">DSM 18609</strain>
    </source>
</reference>
<feature type="transmembrane region" description="Helical" evidence="14">
    <location>
        <begin position="149"/>
        <end position="175"/>
    </location>
</feature>
<comment type="similarity">
    <text evidence="2 13">Belongs to the sodium:solute symporter (SSF) (TC 2.A.21) family.</text>
</comment>
<dbReference type="RefSeq" id="WP_244154706.1">
    <property type="nucleotide sequence ID" value="NZ_FMZH01000010.1"/>
</dbReference>
<protein>
    <submittedName>
        <fullName evidence="15">Transporter, SSS family</fullName>
    </submittedName>
</protein>